<feature type="compositionally biased region" description="Polar residues" evidence="1">
    <location>
        <begin position="45"/>
        <end position="57"/>
    </location>
</feature>
<evidence type="ECO:0008006" key="3">
    <source>
        <dbReference type="Google" id="ProtNLM"/>
    </source>
</evidence>
<accession>A0A6V7NU30</accession>
<organism evidence="2">
    <name type="scientific">Ananas comosus var. bracteatus</name>
    <name type="common">red pineapple</name>
    <dbReference type="NCBI Taxonomy" id="296719"/>
    <lineage>
        <taxon>Eukaryota</taxon>
        <taxon>Viridiplantae</taxon>
        <taxon>Streptophyta</taxon>
        <taxon>Embryophyta</taxon>
        <taxon>Tracheophyta</taxon>
        <taxon>Spermatophyta</taxon>
        <taxon>Magnoliopsida</taxon>
        <taxon>Liliopsida</taxon>
        <taxon>Poales</taxon>
        <taxon>Bromeliaceae</taxon>
        <taxon>Bromelioideae</taxon>
        <taxon>Ananas</taxon>
    </lineage>
</organism>
<reference evidence="2" key="1">
    <citation type="submission" date="2020-07" db="EMBL/GenBank/DDBJ databases">
        <authorList>
            <person name="Lin J."/>
        </authorList>
    </citation>
    <scope>NUCLEOTIDE SEQUENCE</scope>
</reference>
<name>A0A6V7NU30_ANACO</name>
<feature type="compositionally biased region" description="Basic and acidic residues" evidence="1">
    <location>
        <begin position="245"/>
        <end position="261"/>
    </location>
</feature>
<feature type="region of interest" description="Disordered" evidence="1">
    <location>
        <begin position="1"/>
        <end position="21"/>
    </location>
</feature>
<evidence type="ECO:0000256" key="1">
    <source>
        <dbReference type="SAM" id="MobiDB-lite"/>
    </source>
</evidence>
<gene>
    <name evidence="2" type="ORF">CB5_LOCUS5057</name>
</gene>
<protein>
    <recommendedName>
        <fullName evidence="3">CCHC-type domain-containing protein</fullName>
    </recommendedName>
</protein>
<dbReference type="AlphaFoldDB" id="A0A6V7NU30"/>
<evidence type="ECO:0000313" key="2">
    <source>
        <dbReference type="EMBL" id="CAD1821846.1"/>
    </source>
</evidence>
<feature type="region of interest" description="Disordered" evidence="1">
    <location>
        <begin position="237"/>
        <end position="275"/>
    </location>
</feature>
<dbReference type="EMBL" id="LR862141">
    <property type="protein sequence ID" value="CAD1821846.1"/>
    <property type="molecule type" value="Genomic_DNA"/>
</dbReference>
<proteinExistence type="predicted"/>
<feature type="compositionally biased region" description="Basic and acidic residues" evidence="1">
    <location>
        <begin position="58"/>
        <end position="77"/>
    </location>
</feature>
<feature type="region of interest" description="Disordered" evidence="1">
    <location>
        <begin position="45"/>
        <end position="77"/>
    </location>
</feature>
<sequence length="411" mass="45151">MEKGKEKGKDKGKGESKSKEIVREKYTRVRWADTVGRALTRTAHFNPQETTPNSRLIDTSKPESWRSDRRQEKFTHSVDSGLKKTYKEALLTPTSLPPRQHSRSHIFNTFHHSTYPSSVSFSGKCYRCLDTSHRAAKCRAPIRCVSVARRAILHDIVWIACLWKLLVLPYGAALVGGFGRFIRADDFSVRMVDFTGYRCLISVNHLSDIPENLEIVVGDSSLSVLIQLERWGRRDVAAPGIPPNERTDQHDPQHRPIDVQRRSAGLSGGDGRRPEDLRALTRHGIRRKSGIEKGPYGDFKFISSEGSGPSGFLGGLLLSSRTPGAHYPCGPTVRGEAPGIDATHVVTSSSTHLRLEPTLLSTNPPALTSAGPMVGGDRVGPLATFPDNAIATETSRILPSGSDLVEVLVPL</sequence>